<dbReference type="SMART" id="SM00387">
    <property type="entry name" value="HATPase_c"/>
    <property type="match status" value="1"/>
</dbReference>
<organism evidence="19 20">
    <name type="scientific">Phocaeicola coprocola CAG:162</name>
    <dbReference type="NCBI Taxonomy" id="1263040"/>
    <lineage>
        <taxon>Bacteria</taxon>
        <taxon>Pseudomonadati</taxon>
        <taxon>Bacteroidota</taxon>
        <taxon>Bacteroidia</taxon>
        <taxon>Bacteroidales</taxon>
        <taxon>Bacteroidaceae</taxon>
        <taxon>Phocaeicola</taxon>
    </lineage>
</organism>
<evidence type="ECO:0000259" key="17">
    <source>
        <dbReference type="PROSITE" id="PS50109"/>
    </source>
</evidence>
<evidence type="ECO:0000313" key="20">
    <source>
        <dbReference type="Proteomes" id="UP000018362"/>
    </source>
</evidence>
<dbReference type="FunFam" id="1.10.287.130:FF:000045">
    <property type="entry name" value="Two-component system sensor histidine kinase/response regulator"/>
    <property type="match status" value="1"/>
</dbReference>
<name>R6CLU0_9BACT</name>
<dbReference type="SMART" id="SM00342">
    <property type="entry name" value="HTH_ARAC"/>
    <property type="match status" value="1"/>
</dbReference>
<dbReference type="InterPro" id="IPR018062">
    <property type="entry name" value="HTH_AraC-typ_CS"/>
</dbReference>
<feature type="domain" description="HTH araC/xylS-type" evidence="16">
    <location>
        <begin position="1263"/>
        <end position="1362"/>
    </location>
</feature>
<feature type="signal peptide" evidence="15">
    <location>
        <begin position="1"/>
        <end position="26"/>
    </location>
</feature>
<dbReference type="Gene3D" id="2.130.10.10">
    <property type="entry name" value="YVTN repeat-like/Quinoprotein amine dehydrogenase"/>
    <property type="match status" value="2"/>
</dbReference>
<dbReference type="InterPro" id="IPR018060">
    <property type="entry name" value="HTH_AraC"/>
</dbReference>
<dbReference type="InterPro" id="IPR003961">
    <property type="entry name" value="FN3_dom"/>
</dbReference>
<dbReference type="CDD" id="cd00082">
    <property type="entry name" value="HisKA"/>
    <property type="match status" value="1"/>
</dbReference>
<evidence type="ECO:0000313" key="19">
    <source>
        <dbReference type="EMBL" id="CDA73794.1"/>
    </source>
</evidence>
<feature type="domain" description="Histidine kinase" evidence="17">
    <location>
        <begin position="837"/>
        <end position="1063"/>
    </location>
</feature>
<evidence type="ECO:0000256" key="13">
    <source>
        <dbReference type="SAM" id="MobiDB-lite"/>
    </source>
</evidence>
<keyword evidence="14" id="KW-0812">Transmembrane</keyword>
<keyword evidence="8" id="KW-0902">Two-component regulatory system</keyword>
<dbReference type="Gene3D" id="1.10.287.130">
    <property type="match status" value="1"/>
</dbReference>
<dbReference type="EC" id="2.7.13.3" evidence="2"/>
<keyword evidence="11" id="KW-0804">Transcription</keyword>
<keyword evidence="7" id="KW-0067">ATP-binding</keyword>
<dbReference type="PROSITE" id="PS01124">
    <property type="entry name" value="HTH_ARAC_FAMILY_2"/>
    <property type="match status" value="1"/>
</dbReference>
<dbReference type="InterPro" id="IPR003594">
    <property type="entry name" value="HATPase_dom"/>
</dbReference>
<dbReference type="EMBL" id="CBCJ010000263">
    <property type="protein sequence ID" value="CDA73794.1"/>
    <property type="molecule type" value="Genomic_DNA"/>
</dbReference>
<dbReference type="Gene3D" id="1.10.10.60">
    <property type="entry name" value="Homeodomain-like"/>
    <property type="match status" value="2"/>
</dbReference>
<evidence type="ECO:0000256" key="12">
    <source>
        <dbReference type="PROSITE-ProRule" id="PRU00169"/>
    </source>
</evidence>
<dbReference type="Pfam" id="PF12833">
    <property type="entry name" value="HTH_18"/>
    <property type="match status" value="1"/>
</dbReference>
<dbReference type="SUPFAM" id="SSF55874">
    <property type="entry name" value="ATPase domain of HSP90 chaperone/DNA topoisomerase II/histidine kinase"/>
    <property type="match status" value="1"/>
</dbReference>
<keyword evidence="6" id="KW-0418">Kinase</keyword>
<dbReference type="InterPro" id="IPR009057">
    <property type="entry name" value="Homeodomain-like_sf"/>
</dbReference>
<comment type="catalytic activity">
    <reaction evidence="1">
        <text>ATP + protein L-histidine = ADP + protein N-phospho-L-histidine.</text>
        <dbReference type="EC" id="2.7.13.3"/>
    </reaction>
</comment>
<dbReference type="InterPro" id="IPR011110">
    <property type="entry name" value="Reg_prop"/>
</dbReference>
<evidence type="ECO:0000259" key="18">
    <source>
        <dbReference type="PROSITE" id="PS50110"/>
    </source>
</evidence>
<dbReference type="GO" id="GO:0000155">
    <property type="term" value="F:phosphorelay sensor kinase activity"/>
    <property type="evidence" value="ECO:0007669"/>
    <property type="project" value="InterPro"/>
</dbReference>
<dbReference type="SMART" id="SM00388">
    <property type="entry name" value="HisKA"/>
    <property type="match status" value="1"/>
</dbReference>
<gene>
    <name evidence="19" type="ORF">BN509_01106</name>
</gene>
<dbReference type="SUPFAM" id="SSF47384">
    <property type="entry name" value="Homodimeric domain of signal transducing histidine kinase"/>
    <property type="match status" value="1"/>
</dbReference>
<dbReference type="InterPro" id="IPR036097">
    <property type="entry name" value="HisK_dim/P_sf"/>
</dbReference>
<dbReference type="InterPro" id="IPR005467">
    <property type="entry name" value="His_kinase_dom"/>
</dbReference>
<evidence type="ECO:0000256" key="4">
    <source>
        <dbReference type="ARBA" id="ARBA00022679"/>
    </source>
</evidence>
<keyword evidence="9" id="KW-0805">Transcription regulation</keyword>
<dbReference type="SUPFAM" id="SSF52172">
    <property type="entry name" value="CheY-like"/>
    <property type="match status" value="1"/>
</dbReference>
<feature type="modified residue" description="4-aspartylphosphate" evidence="12">
    <location>
        <position position="1162"/>
    </location>
</feature>
<evidence type="ECO:0000256" key="5">
    <source>
        <dbReference type="ARBA" id="ARBA00022741"/>
    </source>
</evidence>
<reference evidence="19" key="1">
    <citation type="submission" date="2012-11" db="EMBL/GenBank/DDBJ databases">
        <title>Dependencies among metagenomic species, viruses, plasmids and units of genetic variation.</title>
        <authorList>
            <person name="Nielsen H.B."/>
            <person name="Almeida M."/>
            <person name="Juncker A.S."/>
            <person name="Rasmussen S."/>
            <person name="Li J."/>
            <person name="Sunagawa S."/>
            <person name="Plichta D."/>
            <person name="Gautier L."/>
            <person name="Le Chatelier E."/>
            <person name="Peletier E."/>
            <person name="Bonde I."/>
            <person name="Nielsen T."/>
            <person name="Manichanh C."/>
            <person name="Arumugam M."/>
            <person name="Batto J."/>
            <person name="Santos M.B.Q.D."/>
            <person name="Blom N."/>
            <person name="Borruel N."/>
            <person name="Burgdorf K.S."/>
            <person name="Boumezbeur F."/>
            <person name="Casellas F."/>
            <person name="Dore J."/>
            <person name="Guarner F."/>
            <person name="Hansen T."/>
            <person name="Hildebrand F."/>
            <person name="Kaas R.S."/>
            <person name="Kennedy S."/>
            <person name="Kristiansen K."/>
            <person name="Kultima J.R."/>
            <person name="Leonard P."/>
            <person name="Levenez F."/>
            <person name="Lund O."/>
            <person name="Moumen B."/>
            <person name="Le Paslier D."/>
            <person name="Pons N."/>
            <person name="Pedersen O."/>
            <person name="Prifti E."/>
            <person name="Qin J."/>
            <person name="Raes J."/>
            <person name="Tap J."/>
            <person name="Tims S."/>
            <person name="Ussery D.W."/>
            <person name="Yamada T."/>
            <person name="MetaHit consortium"/>
            <person name="Renault P."/>
            <person name="Sicheritz-Ponten T."/>
            <person name="Bork P."/>
            <person name="Wang J."/>
            <person name="Brunak S."/>
            <person name="Ehrlich S.D."/>
        </authorList>
    </citation>
    <scope>NUCLEOTIDE SEQUENCE [LARGE SCALE GENOMIC DNA]</scope>
</reference>
<feature type="domain" description="Response regulatory" evidence="18">
    <location>
        <begin position="1114"/>
        <end position="1229"/>
    </location>
</feature>
<dbReference type="InterPro" id="IPR011123">
    <property type="entry name" value="Y_Y_Y"/>
</dbReference>
<keyword evidence="14" id="KW-0472">Membrane</keyword>
<dbReference type="GO" id="GO:0043565">
    <property type="term" value="F:sequence-specific DNA binding"/>
    <property type="evidence" value="ECO:0007669"/>
    <property type="project" value="InterPro"/>
</dbReference>
<dbReference type="Pfam" id="PF02518">
    <property type="entry name" value="HATPase_c"/>
    <property type="match status" value="1"/>
</dbReference>
<dbReference type="InterPro" id="IPR036890">
    <property type="entry name" value="HATPase_C_sf"/>
</dbReference>
<evidence type="ECO:0000256" key="15">
    <source>
        <dbReference type="SAM" id="SignalP"/>
    </source>
</evidence>
<evidence type="ECO:0000256" key="9">
    <source>
        <dbReference type="ARBA" id="ARBA00023015"/>
    </source>
</evidence>
<keyword evidence="5" id="KW-0547">Nucleotide-binding</keyword>
<evidence type="ECO:0000256" key="11">
    <source>
        <dbReference type="ARBA" id="ARBA00023163"/>
    </source>
</evidence>
<dbReference type="CDD" id="cd17574">
    <property type="entry name" value="REC_OmpR"/>
    <property type="match status" value="1"/>
</dbReference>
<keyword evidence="4" id="KW-0808">Transferase</keyword>
<dbReference type="GO" id="GO:0003700">
    <property type="term" value="F:DNA-binding transcription factor activity"/>
    <property type="evidence" value="ECO:0007669"/>
    <property type="project" value="InterPro"/>
</dbReference>
<feature type="compositionally biased region" description="Low complexity" evidence="13">
    <location>
        <begin position="1076"/>
        <end position="1092"/>
    </location>
</feature>
<dbReference type="PROSITE" id="PS50110">
    <property type="entry name" value="RESPONSE_REGULATORY"/>
    <property type="match status" value="1"/>
</dbReference>
<keyword evidence="3 12" id="KW-0597">Phosphoprotein</keyword>
<dbReference type="GO" id="GO:0005524">
    <property type="term" value="F:ATP binding"/>
    <property type="evidence" value="ECO:0007669"/>
    <property type="project" value="UniProtKB-KW"/>
</dbReference>
<dbReference type="RefSeq" id="WP_022125508.1">
    <property type="nucleotide sequence ID" value="NZ_FR880937.1"/>
</dbReference>
<dbReference type="Pfam" id="PF07494">
    <property type="entry name" value="Reg_prop"/>
    <property type="match status" value="5"/>
</dbReference>
<dbReference type="InterPro" id="IPR011006">
    <property type="entry name" value="CheY-like_superfamily"/>
</dbReference>
<dbReference type="SUPFAM" id="SSF63829">
    <property type="entry name" value="Calcium-dependent phosphotriesterase"/>
    <property type="match status" value="3"/>
</dbReference>
<proteinExistence type="predicted"/>
<comment type="caution">
    <text evidence="19">The sequence shown here is derived from an EMBL/GenBank/DDBJ whole genome shotgun (WGS) entry which is preliminary data.</text>
</comment>
<evidence type="ECO:0000259" key="16">
    <source>
        <dbReference type="PROSITE" id="PS01124"/>
    </source>
</evidence>
<dbReference type="InterPro" id="IPR015943">
    <property type="entry name" value="WD40/YVTN_repeat-like_dom_sf"/>
</dbReference>
<evidence type="ECO:0000256" key="1">
    <source>
        <dbReference type="ARBA" id="ARBA00000085"/>
    </source>
</evidence>
<dbReference type="PROSITE" id="PS00041">
    <property type="entry name" value="HTH_ARAC_FAMILY_1"/>
    <property type="match status" value="1"/>
</dbReference>
<dbReference type="CDD" id="cd00063">
    <property type="entry name" value="FN3"/>
    <property type="match status" value="1"/>
</dbReference>
<evidence type="ECO:0000256" key="8">
    <source>
        <dbReference type="ARBA" id="ARBA00023012"/>
    </source>
</evidence>
<dbReference type="PRINTS" id="PR00344">
    <property type="entry name" value="BCTRLSENSOR"/>
</dbReference>
<protein>
    <recommendedName>
        <fullName evidence="2">histidine kinase</fullName>
        <ecNumber evidence="2">2.7.13.3</ecNumber>
    </recommendedName>
</protein>
<dbReference type="SMART" id="SM00448">
    <property type="entry name" value="REC"/>
    <property type="match status" value="1"/>
</dbReference>
<dbReference type="Proteomes" id="UP000018362">
    <property type="component" value="Unassembled WGS sequence"/>
</dbReference>
<evidence type="ECO:0000256" key="6">
    <source>
        <dbReference type="ARBA" id="ARBA00022777"/>
    </source>
</evidence>
<evidence type="ECO:0000256" key="3">
    <source>
        <dbReference type="ARBA" id="ARBA00022553"/>
    </source>
</evidence>
<dbReference type="Pfam" id="PF00072">
    <property type="entry name" value="Response_reg"/>
    <property type="match status" value="1"/>
</dbReference>
<keyword evidence="14" id="KW-1133">Transmembrane helix</keyword>
<feature type="chain" id="PRO_5004402409" description="histidine kinase" evidence="15">
    <location>
        <begin position="27"/>
        <end position="1376"/>
    </location>
</feature>
<dbReference type="InterPro" id="IPR003661">
    <property type="entry name" value="HisK_dim/P_dom"/>
</dbReference>
<dbReference type="SUPFAM" id="SSF46689">
    <property type="entry name" value="Homeodomain-like"/>
    <property type="match status" value="1"/>
</dbReference>
<keyword evidence="15" id="KW-0732">Signal</keyword>
<evidence type="ECO:0000256" key="7">
    <source>
        <dbReference type="ARBA" id="ARBA00022840"/>
    </source>
</evidence>
<evidence type="ECO:0000256" key="2">
    <source>
        <dbReference type="ARBA" id="ARBA00012438"/>
    </source>
</evidence>
<evidence type="ECO:0000256" key="10">
    <source>
        <dbReference type="ARBA" id="ARBA00023125"/>
    </source>
</evidence>
<dbReference type="InterPro" id="IPR013783">
    <property type="entry name" value="Ig-like_fold"/>
</dbReference>
<dbReference type="Gene3D" id="3.40.50.2300">
    <property type="match status" value="1"/>
</dbReference>
<dbReference type="InterPro" id="IPR004358">
    <property type="entry name" value="Sig_transdc_His_kin-like_C"/>
</dbReference>
<dbReference type="Pfam" id="PF00512">
    <property type="entry name" value="HisKA"/>
    <property type="match status" value="1"/>
</dbReference>
<dbReference type="Gene3D" id="2.60.40.10">
    <property type="entry name" value="Immunoglobulins"/>
    <property type="match status" value="1"/>
</dbReference>
<dbReference type="Gene3D" id="3.30.565.10">
    <property type="entry name" value="Histidine kinase-like ATPase, C-terminal domain"/>
    <property type="match status" value="1"/>
</dbReference>
<evidence type="ECO:0000256" key="14">
    <source>
        <dbReference type="SAM" id="Phobius"/>
    </source>
</evidence>
<feature type="region of interest" description="Disordered" evidence="13">
    <location>
        <begin position="1072"/>
        <end position="1104"/>
    </location>
</feature>
<dbReference type="FunFam" id="3.30.565.10:FF:000037">
    <property type="entry name" value="Hybrid sensor histidine kinase/response regulator"/>
    <property type="match status" value="1"/>
</dbReference>
<dbReference type="Pfam" id="PF07495">
    <property type="entry name" value="Y_Y_Y"/>
    <property type="match status" value="1"/>
</dbReference>
<sequence>MQINRILTKTFLICLIYCLSILPASAQTSVLFSTDNQISSSLINDIYQDQKGFIWIATEYGLNLFDGNKFVTFHHIENDSTSLRNDYVFSVFEDSKNNLWVASLGGLMKYNHNTNSFTEVPLYINSTQVTTIHTVQIIERKNGEIWVASSGGGIFKANAEAERCDCVMDFYKMGMLHLTSMLEDNEGNLWMGAENDGLICYNPETKAVQTFRTPFISENNISDLAKGNSGNIYIGTLTGGLNIYNASSKSFTQVPYKGRNNLQIKTLKFINNQLYIGTDGEGLKVYSLKDKEIQDHPLENAPININDGKVHSILMDRDKNLWLGLFQRGIAFIPTKRNPFLYHGQKQIHDNPIGHNCVMSVFQNSKKELFVGTDNDGLYVLDKNFNQINHFTPEGSPNSVANTILSIFEDSNNELWLGSYTKGVARCNPATGFCEFIPELINERIFSITEDHNHNLYFSTYGSGFYVYNKTNKLLKRYNSTEESTGIRTKDELPNNWINSLYCDKEGMIWIGHFKGISCFNPQTESFINYTSNNYIITRCIGYAITESHDGTIWAGTSNGLYSFDRKTKTIKRYTQQDGLSNNIICGVCEDNNHNIWVSTFNGISCLNRKEQSFTTYFSGDGLQGNEFTRGAFYRSVSGEIFFGGVNGITSFMPEKIANNTPTPSITITEFIVAGKSVNTNTLSGGEPITQKAVIESDKFRLNYKDNTFSISFSTLQFDNVRQVIYKYRIKELDEEWLSTAPGVNTVTYNNLPHGKYTFQVYAINHGYNSPTRSIEIIITPPWFQSWWAYIIYAILTIFIILAIIGNLRTRFERRKEMVERKHAEEISEAKLQFFINISHEIRTPLTLIINPLEKLIANCHDSELEKSYMMIYRNSQRILRLINQLMDIRKIDKGQMNLKLRETDLVGFIDDVVTTFSYLAQNKHITLTFQHQDNRLSAWLDLHNFDKVLMNLLSNAFKYTPEGGNVTISLTTGEDEEAHLPLKKYIEIKVSDTGIGLDDQQIERIFDRFYQINNDITRNQAGTGVGLHLTRSLVELHHGTIIARNRTDVQGSEFIIRIPQGSDHLKMEELEQPDTTTSENNPTITTTTTSEQPVKTTEETETEKKIKSKSNFHILIADDEKEILNYLKNELSADYKIHTCNNGREAYEYLLNNPTDLLISDVMMPEMDGMTLCKKIKQNANINHIPVILLTAKGRPEEQVEGIEIGADSYLIKPFNIEVLKSTIGNLLSNRRLLKNKFSGAQEQSDKVQNIQLKSADEVLMNKIMKVINENLSEPTLNVEMLANSVGLSRVHLHRKLKELTNLSSRDFIRNIRMQQAAKLLKEKKLTISEVAYAVGYNNLSHFSNTFKEYFGLSPKEYMQNAHEENATENDIIEE</sequence>
<keyword evidence="10" id="KW-0238">DNA-binding</keyword>
<accession>R6CLU0</accession>
<dbReference type="PROSITE" id="PS50109">
    <property type="entry name" value="HIS_KIN"/>
    <property type="match status" value="1"/>
</dbReference>
<dbReference type="InterPro" id="IPR001789">
    <property type="entry name" value="Sig_transdc_resp-reg_receiver"/>
</dbReference>
<dbReference type="PANTHER" id="PTHR43547:SF2">
    <property type="entry name" value="HYBRID SIGNAL TRANSDUCTION HISTIDINE KINASE C"/>
    <property type="match status" value="1"/>
</dbReference>
<dbReference type="PANTHER" id="PTHR43547">
    <property type="entry name" value="TWO-COMPONENT HISTIDINE KINASE"/>
    <property type="match status" value="1"/>
</dbReference>
<feature type="transmembrane region" description="Helical" evidence="14">
    <location>
        <begin position="787"/>
        <end position="808"/>
    </location>
</feature>